<organism evidence="2 3">
    <name type="scientific">Floricoccus penangensis</name>
    <dbReference type="NCBI Taxonomy" id="1859475"/>
    <lineage>
        <taxon>Bacteria</taxon>
        <taxon>Bacillati</taxon>
        <taxon>Bacillota</taxon>
        <taxon>Bacilli</taxon>
        <taxon>Lactobacillales</taxon>
        <taxon>Streptococcaceae</taxon>
        <taxon>Floricoccus</taxon>
    </lineage>
</organism>
<dbReference type="OrthoDB" id="9786100at2"/>
<protein>
    <recommendedName>
        <fullName evidence="1">LicD/FKTN/FKRP nucleotidyltransferase domain-containing protein</fullName>
    </recommendedName>
</protein>
<dbReference type="EMBL" id="MKIQ01000030">
    <property type="protein sequence ID" value="OFI45913.1"/>
    <property type="molecule type" value="Genomic_DNA"/>
</dbReference>
<evidence type="ECO:0000313" key="3">
    <source>
        <dbReference type="Proteomes" id="UP000177273"/>
    </source>
</evidence>
<evidence type="ECO:0000313" key="2">
    <source>
        <dbReference type="EMBL" id="OFI45913.1"/>
    </source>
</evidence>
<dbReference type="Pfam" id="PF04991">
    <property type="entry name" value="LicD"/>
    <property type="match status" value="1"/>
</dbReference>
<dbReference type="PANTHER" id="PTHR43404:SF2">
    <property type="entry name" value="LIPOPOLYSACCHARIDE CHOLINEPHOSPHOTRANSFERASE LICD"/>
    <property type="match status" value="1"/>
</dbReference>
<sequence>MEDNQRRMQFVELDIFKEFCKIVEKHNLTYYALGGSMLGAVRHEGFIPWDDDIDLGMPREDYEKFINEYYKELPKNLKIRNFKTDSTYRYYITRIQDTNYKVIEKRNKDIESFTYISIDIFPLDGLPNNKIRKFVHENRVMYHRMKMALGNFDTIDKERKRNLAEKIIISISKVIPVTKIFNPNNEKYKIDSLLKKYSINDSNFVSNMMGAYRKKEITPQSVVGMGETYKFEDTSIRGFKDYDKYLTSLYGDYMKLPSKEERTAKEHFEILRDDIDE</sequence>
<gene>
    <name evidence="2" type="ORF">BG262_06460</name>
</gene>
<dbReference type="GO" id="GO:0009100">
    <property type="term" value="P:glycoprotein metabolic process"/>
    <property type="evidence" value="ECO:0007669"/>
    <property type="project" value="UniProtKB-ARBA"/>
</dbReference>
<feature type="domain" description="LicD/FKTN/FKRP nucleotidyltransferase" evidence="1">
    <location>
        <begin position="24"/>
        <end position="251"/>
    </location>
</feature>
<dbReference type="Proteomes" id="UP000177273">
    <property type="component" value="Unassembled WGS sequence"/>
</dbReference>
<comment type="caution">
    <text evidence="2">The sequence shown here is derived from an EMBL/GenBank/DDBJ whole genome shotgun (WGS) entry which is preliminary data.</text>
</comment>
<dbReference type="PANTHER" id="PTHR43404">
    <property type="entry name" value="LIPOPOLYSACCHARIDE CHOLINEPHOSPHOTRANSFERASE LICD"/>
    <property type="match status" value="1"/>
</dbReference>
<dbReference type="AlphaFoldDB" id="A0A9Q5JEI8"/>
<proteinExistence type="predicted"/>
<evidence type="ECO:0000259" key="1">
    <source>
        <dbReference type="Pfam" id="PF04991"/>
    </source>
</evidence>
<name>A0A9Q5JEI8_9LACT</name>
<dbReference type="InterPro" id="IPR052942">
    <property type="entry name" value="LPS_cholinephosphotransferase"/>
</dbReference>
<reference evidence="3" key="1">
    <citation type="submission" date="2016-09" db="EMBL/GenBank/DDBJ databases">
        <title>Draft genome sequence of a novel species of the family Streptococcaceae isolated from flowers.</title>
        <authorList>
            <person name="Chuah L.-O."/>
            <person name="Yap K.-P."/>
            <person name="Thong K.L."/>
            <person name="Liong M.T."/>
            <person name="Ahmad R."/>
            <person name="Rusul G."/>
        </authorList>
    </citation>
    <scope>NUCLEOTIDE SEQUENCE [LARGE SCALE GENOMIC DNA]</scope>
    <source>
        <strain evidence="3">HibF3</strain>
    </source>
</reference>
<dbReference type="RefSeq" id="WP_070788598.1">
    <property type="nucleotide sequence ID" value="NZ_MKIQ01000030.1"/>
</dbReference>
<dbReference type="InterPro" id="IPR007074">
    <property type="entry name" value="LicD/FKTN/FKRP_NTP_transf"/>
</dbReference>
<keyword evidence="3" id="KW-1185">Reference proteome</keyword>
<accession>A0A9Q5JEI8</accession>